<feature type="compositionally biased region" description="Acidic residues" evidence="1">
    <location>
        <begin position="39"/>
        <end position="48"/>
    </location>
</feature>
<proteinExistence type="predicted"/>
<accession>A0A2P5WDW2</accession>
<reference evidence="2 3" key="1">
    <citation type="submission" date="2015-01" db="EMBL/GenBank/DDBJ databases">
        <title>Genome of allotetraploid Gossypium barbadense reveals genomic plasticity and fiber elongation in cotton evolution.</title>
        <authorList>
            <person name="Chen X."/>
            <person name="Liu X."/>
            <person name="Zhao B."/>
            <person name="Zheng H."/>
            <person name="Hu Y."/>
            <person name="Lu G."/>
            <person name="Yang C."/>
            <person name="Chen J."/>
            <person name="Shan C."/>
            <person name="Zhang L."/>
            <person name="Zhou Y."/>
            <person name="Wang L."/>
            <person name="Guo W."/>
            <person name="Bai Y."/>
            <person name="Ruan J."/>
            <person name="Shangguan X."/>
            <person name="Mao Y."/>
            <person name="Jiang J."/>
            <person name="Zhu Y."/>
            <person name="Lei J."/>
            <person name="Kang H."/>
            <person name="Chen S."/>
            <person name="He X."/>
            <person name="Wang R."/>
            <person name="Wang Y."/>
            <person name="Chen J."/>
            <person name="Wang L."/>
            <person name="Yu S."/>
            <person name="Wang B."/>
            <person name="Wei J."/>
            <person name="Song S."/>
            <person name="Lu X."/>
            <person name="Gao Z."/>
            <person name="Gu W."/>
            <person name="Deng X."/>
            <person name="Ma D."/>
            <person name="Wang S."/>
            <person name="Liang W."/>
            <person name="Fang L."/>
            <person name="Cai C."/>
            <person name="Zhu X."/>
            <person name="Zhou B."/>
            <person name="Zhang Y."/>
            <person name="Chen Z."/>
            <person name="Xu S."/>
            <person name="Zhu R."/>
            <person name="Wang S."/>
            <person name="Zhang T."/>
            <person name="Zhao G."/>
        </authorList>
    </citation>
    <scope>NUCLEOTIDE SEQUENCE [LARGE SCALE GENOMIC DNA]</scope>
    <source>
        <strain evidence="3">cv. Xinhai21</strain>
        <tissue evidence="2">Leaf</tissue>
    </source>
</reference>
<feature type="compositionally biased region" description="Basic and acidic residues" evidence="1">
    <location>
        <begin position="58"/>
        <end position="79"/>
    </location>
</feature>
<dbReference type="Proteomes" id="UP000239757">
    <property type="component" value="Unassembled WGS sequence"/>
</dbReference>
<feature type="region of interest" description="Disordered" evidence="1">
    <location>
        <begin position="1"/>
        <end position="124"/>
    </location>
</feature>
<dbReference type="AlphaFoldDB" id="A0A2P5WDW2"/>
<feature type="compositionally biased region" description="Basic and acidic residues" evidence="1">
    <location>
        <begin position="90"/>
        <end position="122"/>
    </location>
</feature>
<sequence length="202" mass="23070">MEEEYTQNINPSTPTPRRNNLSSNTESNPREQLNAITIQDEEGLVEPEPELRQGIMASKDKGETDQNEQKSETRSKSIHEPCSSINKGPIYEEQRLQIEELDEWRTQKPRAHDRPKPRHDELNVSPNQLKVGDKVLLDAADLHIATSEPNGTIPLKVLSIFPYGTVEVIHPKFSPFKVNRTCLKPYFEFDSRNEECTLLAPP</sequence>
<evidence type="ECO:0000313" key="3">
    <source>
        <dbReference type="Proteomes" id="UP000239757"/>
    </source>
</evidence>
<feature type="compositionally biased region" description="Polar residues" evidence="1">
    <location>
        <begin position="1"/>
        <end position="37"/>
    </location>
</feature>
<organism evidence="2 3">
    <name type="scientific">Gossypium barbadense</name>
    <name type="common">Sea Island cotton</name>
    <name type="synonym">Hibiscus barbadensis</name>
    <dbReference type="NCBI Taxonomy" id="3634"/>
    <lineage>
        <taxon>Eukaryota</taxon>
        <taxon>Viridiplantae</taxon>
        <taxon>Streptophyta</taxon>
        <taxon>Embryophyta</taxon>
        <taxon>Tracheophyta</taxon>
        <taxon>Spermatophyta</taxon>
        <taxon>Magnoliopsida</taxon>
        <taxon>eudicotyledons</taxon>
        <taxon>Gunneridae</taxon>
        <taxon>Pentapetalae</taxon>
        <taxon>rosids</taxon>
        <taxon>malvids</taxon>
        <taxon>Malvales</taxon>
        <taxon>Malvaceae</taxon>
        <taxon>Malvoideae</taxon>
        <taxon>Gossypium</taxon>
    </lineage>
</organism>
<gene>
    <name evidence="2" type="ORF">GOBAR_AA31437</name>
</gene>
<dbReference type="OrthoDB" id="1094981at2759"/>
<evidence type="ECO:0000313" key="2">
    <source>
        <dbReference type="EMBL" id="PPR89247.1"/>
    </source>
</evidence>
<name>A0A2P5WDW2_GOSBA</name>
<evidence type="ECO:0000256" key="1">
    <source>
        <dbReference type="SAM" id="MobiDB-lite"/>
    </source>
</evidence>
<dbReference type="EMBL" id="KZ668009">
    <property type="protein sequence ID" value="PPR89247.1"/>
    <property type="molecule type" value="Genomic_DNA"/>
</dbReference>
<protein>
    <submittedName>
        <fullName evidence="2">Uncharacterized protein</fullName>
    </submittedName>
</protein>